<dbReference type="Proteomes" id="UP000290378">
    <property type="component" value="Unassembled WGS sequence"/>
</dbReference>
<sequence>MINLIKNFFQVGNNTQINNITVNAKIQASIEHITNDFNEGKFEEAIIFLDKLIIENEKIKQNKYYLLLLKIDFLRQFRCYEEFEENLIFIERSDDYKPYHDNKLKELKLTLLSMKQDISFFELSRQLRIDTPNSKPQGHFDLVFYMNSGDLQKAKEIFDEEIKNKDYEKQLYLLGGHIYSILYKYGDEESFEKADYYYKKALEESEINYLDKFIIQTFYGTDNINHFLMKKSCVDFEVLREYENFLINIFGNKEYFSEEYIFSLVESYINILLILDKQEKYFEIYGQYKEQLPIRNYFQYCEVKNIVCSHADIQEHLKSKFDLQDLLIYCSFVKNKSIEEIKQVINFLNNNENYIYENAFVLYCFVSGYISTNKKLDISVEKYLEENKHKGIDSLLAYMEYQLYLSKQIDSKDINKLLEFCNDCIYPRLIDAIKFLLRVRRTEYLQLALFKENEFEGIIYKTLKICENDKDLLFDTFHQFVEQIQNKDNLNFILGRIYSKYNKLNIAFNYFYNEYKNSKNINAMFEVLNTAHFIYSNSGEKFEYQKQKEVFTSILGEVYNFEIQNLLFLLGYEITLLQSASNILPILNQKLLEQDINKLDKNLKINLSNIFMQTEFNKTNYQCIFLCNDNLCLEKDGITYVKDNYNILEENQKNYGFRIIDDNDFFLKISDDNFVKSSLFHRIVGPFAFRCDNPMFIPITIDETKKEPLEDLFKFMKNQTDNTKDLFQRYSDGKEIGLFPLSQSNYKNYFELIPFLLKSNIHNFNAGKIHYKEESINTILTFSSIVFLNHIGYLEKVLERKDVFIQRTLINWLREYLISLDVTKMPIKFDYIENSKPVFYGNTKEEIEEFKISIQKLIKLILENCAERIIDDHLEILPIKGSYEILAKHIGSQEFQAFSFAINKKFQIITEDTIYNMMFDVFKYNKVFISNSLALLGNILSYDELRDLKISLFSKKYKYVLSEQDVLNLIDFMKKNDISQLVKKECELIRIMDNYGWLKEIKRYYFNKFGGKYLKVNLPVENNFDMNIEFILQILENNDKKRLLSK</sequence>
<dbReference type="RefSeq" id="WP_129013963.1">
    <property type="nucleotide sequence ID" value="NZ_CBCSEI010000014.1"/>
</dbReference>
<comment type="caution">
    <text evidence="1">The sequence shown here is derived from an EMBL/GenBank/DDBJ whole genome shotgun (WGS) entry which is preliminary data.</text>
</comment>
<name>A0A6M8NPB1_9BACT</name>
<reference evidence="1 2" key="1">
    <citation type="submission" date="2017-09" db="EMBL/GenBank/DDBJ databases">
        <title>Genomics of the genus Arcobacter.</title>
        <authorList>
            <person name="Perez-Cataluna A."/>
            <person name="Figueras M.J."/>
            <person name="Salas-Masso N."/>
        </authorList>
    </citation>
    <scope>NUCLEOTIDE SEQUENCE [LARGE SCALE GENOMIC DNA]</scope>
    <source>
        <strain evidence="1 2">CECT 7834</strain>
    </source>
</reference>
<dbReference type="EMBL" id="NXII01000013">
    <property type="protein sequence ID" value="RXI39597.1"/>
    <property type="molecule type" value="Genomic_DNA"/>
</dbReference>
<evidence type="ECO:0000313" key="2">
    <source>
        <dbReference type="Proteomes" id="UP000290378"/>
    </source>
</evidence>
<dbReference type="AlphaFoldDB" id="A0A6M8NPB1"/>
<evidence type="ECO:0000313" key="1">
    <source>
        <dbReference type="EMBL" id="RXI39597.1"/>
    </source>
</evidence>
<accession>A0A6M8NPB1</accession>
<keyword evidence="2" id="KW-1185">Reference proteome</keyword>
<proteinExistence type="predicted"/>
<protein>
    <submittedName>
        <fullName evidence="1">Uncharacterized protein</fullName>
    </submittedName>
</protein>
<organism evidence="1 2">
    <name type="scientific">Arcobacter cloacae</name>
    <dbReference type="NCBI Taxonomy" id="1054034"/>
    <lineage>
        <taxon>Bacteria</taxon>
        <taxon>Pseudomonadati</taxon>
        <taxon>Campylobacterota</taxon>
        <taxon>Epsilonproteobacteria</taxon>
        <taxon>Campylobacterales</taxon>
        <taxon>Arcobacteraceae</taxon>
        <taxon>Arcobacter</taxon>
    </lineage>
</organism>
<gene>
    <name evidence="1" type="ORF">CP963_09680</name>
</gene>